<keyword evidence="3 4" id="KW-0472">Membrane</keyword>
<feature type="transmembrane region" description="Helical" evidence="4">
    <location>
        <begin position="411"/>
        <end position="432"/>
    </location>
</feature>
<gene>
    <name evidence="6" type="ORF">J2T55_001128</name>
</gene>
<dbReference type="InterPro" id="IPR011701">
    <property type="entry name" value="MFS"/>
</dbReference>
<dbReference type="GO" id="GO:0022857">
    <property type="term" value="F:transmembrane transporter activity"/>
    <property type="evidence" value="ECO:0007669"/>
    <property type="project" value="InterPro"/>
</dbReference>
<dbReference type="InterPro" id="IPR036259">
    <property type="entry name" value="MFS_trans_sf"/>
</dbReference>
<feature type="transmembrane region" description="Helical" evidence="4">
    <location>
        <begin position="199"/>
        <end position="220"/>
    </location>
</feature>
<accession>A0AAE3HIR1</accession>
<dbReference type="Gene3D" id="1.20.1250.20">
    <property type="entry name" value="MFS general substrate transporter like domains"/>
    <property type="match status" value="1"/>
</dbReference>
<organism evidence="6 7">
    <name type="scientific">Methylohalomonas lacus</name>
    <dbReference type="NCBI Taxonomy" id="398773"/>
    <lineage>
        <taxon>Bacteria</taxon>
        <taxon>Pseudomonadati</taxon>
        <taxon>Pseudomonadota</taxon>
        <taxon>Gammaproteobacteria</taxon>
        <taxon>Methylohalomonadales</taxon>
        <taxon>Methylohalomonadaceae</taxon>
        <taxon>Methylohalomonas</taxon>
    </lineage>
</organism>
<feature type="transmembrane region" description="Helical" evidence="4">
    <location>
        <begin position="348"/>
        <end position="364"/>
    </location>
</feature>
<proteinExistence type="predicted"/>
<feature type="domain" description="Major facilitator superfamily (MFS) profile" evidence="5">
    <location>
        <begin position="206"/>
        <end position="436"/>
    </location>
</feature>
<dbReference type="PANTHER" id="PTHR23526">
    <property type="entry name" value="INTEGRAL MEMBRANE TRANSPORT PROTEIN-RELATED"/>
    <property type="match status" value="1"/>
</dbReference>
<comment type="caution">
    <text evidence="6">The sequence shown here is derived from an EMBL/GenBank/DDBJ whole genome shotgun (WGS) entry which is preliminary data.</text>
</comment>
<dbReference type="PROSITE" id="PS50850">
    <property type="entry name" value="MFS"/>
    <property type="match status" value="1"/>
</dbReference>
<dbReference type="AlphaFoldDB" id="A0AAE3HIR1"/>
<feature type="transmembrane region" description="Helical" evidence="4">
    <location>
        <begin position="384"/>
        <end position="405"/>
    </location>
</feature>
<feature type="transmembrane region" description="Helical" evidence="4">
    <location>
        <begin position="171"/>
        <end position="193"/>
    </location>
</feature>
<dbReference type="InterPro" id="IPR020846">
    <property type="entry name" value="MFS_dom"/>
</dbReference>
<dbReference type="RefSeq" id="WP_259054724.1">
    <property type="nucleotide sequence ID" value="NZ_JANUCT010000006.1"/>
</dbReference>
<evidence type="ECO:0000256" key="4">
    <source>
        <dbReference type="SAM" id="Phobius"/>
    </source>
</evidence>
<evidence type="ECO:0000256" key="2">
    <source>
        <dbReference type="ARBA" id="ARBA00022989"/>
    </source>
</evidence>
<feature type="transmembrane region" description="Helical" evidence="4">
    <location>
        <begin position="257"/>
        <end position="274"/>
    </location>
</feature>
<dbReference type="Pfam" id="PF07690">
    <property type="entry name" value="MFS_1"/>
    <property type="match status" value="1"/>
</dbReference>
<evidence type="ECO:0000313" key="6">
    <source>
        <dbReference type="EMBL" id="MCS3903111.1"/>
    </source>
</evidence>
<dbReference type="SUPFAM" id="SSF103473">
    <property type="entry name" value="MFS general substrate transporter"/>
    <property type="match status" value="1"/>
</dbReference>
<feature type="transmembrane region" description="Helical" evidence="4">
    <location>
        <begin position="105"/>
        <end position="127"/>
    </location>
</feature>
<dbReference type="Proteomes" id="UP001204445">
    <property type="component" value="Unassembled WGS sequence"/>
</dbReference>
<dbReference type="EMBL" id="JANUCT010000006">
    <property type="protein sequence ID" value="MCS3903111.1"/>
    <property type="molecule type" value="Genomic_DNA"/>
</dbReference>
<evidence type="ECO:0000256" key="3">
    <source>
        <dbReference type="ARBA" id="ARBA00023136"/>
    </source>
</evidence>
<evidence type="ECO:0000313" key="7">
    <source>
        <dbReference type="Proteomes" id="UP001204445"/>
    </source>
</evidence>
<keyword evidence="1 4" id="KW-0812">Transmembrane</keyword>
<feature type="transmembrane region" description="Helical" evidence="4">
    <location>
        <begin position="319"/>
        <end position="342"/>
    </location>
</feature>
<keyword evidence="2 4" id="KW-1133">Transmembrane helix</keyword>
<name>A0AAE3HIR1_9GAMM</name>
<protein>
    <recommendedName>
        <fullName evidence="5">Major facilitator superfamily (MFS) profile domain-containing protein</fullName>
    </recommendedName>
</protein>
<feature type="transmembrane region" description="Helical" evidence="4">
    <location>
        <begin position="133"/>
        <end position="151"/>
    </location>
</feature>
<reference evidence="6" key="1">
    <citation type="submission" date="2022-08" db="EMBL/GenBank/DDBJ databases">
        <title>Genomic Encyclopedia of Type Strains, Phase III (KMG-III): the genomes of soil and plant-associated and newly described type strains.</title>
        <authorList>
            <person name="Whitman W."/>
        </authorList>
    </citation>
    <scope>NUCLEOTIDE SEQUENCE</scope>
    <source>
        <strain evidence="6">HMT 1</strain>
    </source>
</reference>
<feature type="transmembrane region" description="Helical" evidence="4">
    <location>
        <begin position="286"/>
        <end position="307"/>
    </location>
</feature>
<sequence>MIPRQRLDAIYAYLANEEDARVCRDISDQACREVPRNFFLIIAANTLSKLGDTLSNPKTVLSWLLEYLQAPLYLIGLLVPIRESGSLIPQLAIASYIRRLAVRKWAWVGGSLVQALSIAAIGVVAMLAEGAAAGWLIIGLLVIFSFGRGLCSVAFKDVQGKTIPKTRRGLLGGYSASIAGYIGLAVGLGFLLFDQDAGAAFYGGLLLLVALTWLLAAALFSGVVEDSGETGGGGNALAEALQRLGLLASDRGFRRFVITRALLLCSALTAPYYIVLAQQESHAGDLSLLGLFIIANGLASSLSAPFWGRLSDRSSKTVMIAAALLTGALGIVTFVIATGVPLLHESRWTYPLLFLLLGIAHSGVRLGRKTYIVDLAGGNRRTDYVAVSNTVIGVMLLLMGGLGALASATSAAGVILLFSLLGLAGALVGRGLPEVE</sequence>
<keyword evidence="7" id="KW-1185">Reference proteome</keyword>
<evidence type="ECO:0000259" key="5">
    <source>
        <dbReference type="PROSITE" id="PS50850"/>
    </source>
</evidence>
<evidence type="ECO:0000256" key="1">
    <source>
        <dbReference type="ARBA" id="ARBA00022692"/>
    </source>
</evidence>
<dbReference type="InterPro" id="IPR052528">
    <property type="entry name" value="Sugar_transport-like"/>
</dbReference>
<dbReference type="PANTHER" id="PTHR23526:SF2">
    <property type="entry name" value="MAJOR FACILITATOR SUPERFAMILY (MFS) PROFILE DOMAIN-CONTAINING PROTEIN"/>
    <property type="match status" value="1"/>
</dbReference>